<evidence type="ECO:0000256" key="2">
    <source>
        <dbReference type="ARBA" id="ARBA00023163"/>
    </source>
</evidence>
<evidence type="ECO:0000256" key="1">
    <source>
        <dbReference type="ARBA" id="ARBA00023015"/>
    </source>
</evidence>
<dbReference type="PANTHER" id="PTHR34236">
    <property type="entry name" value="DIMETHYL SULFOXIDE REDUCTASE TRANSCRIPTIONAL ACTIVATOR"/>
    <property type="match status" value="1"/>
</dbReference>
<dbReference type="SUPFAM" id="SSF88659">
    <property type="entry name" value="Sigma3 and sigma4 domains of RNA polymerase sigma factors"/>
    <property type="match status" value="1"/>
</dbReference>
<accession>M0MTV0</accession>
<evidence type="ECO:0000313" key="4">
    <source>
        <dbReference type="EMBL" id="EMA47890.1"/>
    </source>
</evidence>
<dbReference type="OrthoDB" id="156233at2157"/>
<dbReference type="Proteomes" id="UP000011669">
    <property type="component" value="Unassembled WGS sequence"/>
</dbReference>
<dbReference type="AlphaFoldDB" id="M0MTV0"/>
<dbReference type="Pfam" id="PF04967">
    <property type="entry name" value="HTH_10"/>
    <property type="match status" value="1"/>
</dbReference>
<sequence length="214" mass="23829">MNLIAVVDIAHSDLSLAPTIRECSDVTIRVVPQSGTDPETGIFFFLVENPGEEFETQLDEDHTVAEWELVAGSAATRVYRIRHPPETKLISPKTSELSGLMREAITNTRGWTVRLQFPGREALAALADYCDEEDISFTLQQMFQQDEWNGGEPTGLTEAQRVALVTAYENGYFEEPREARLDDIADELDLSPTAIGGRIRRGTAKLVETTLLED</sequence>
<feature type="domain" description="HTH bat-type" evidence="3">
    <location>
        <begin position="156"/>
        <end position="208"/>
    </location>
</feature>
<keyword evidence="2" id="KW-0804">Transcription</keyword>
<organism evidence="4 5">
    <name type="scientific">Halococcus saccharolyticus DSM 5350</name>
    <dbReference type="NCBI Taxonomy" id="1227455"/>
    <lineage>
        <taxon>Archaea</taxon>
        <taxon>Methanobacteriati</taxon>
        <taxon>Methanobacteriota</taxon>
        <taxon>Stenosarchaea group</taxon>
        <taxon>Halobacteria</taxon>
        <taxon>Halobacteriales</taxon>
        <taxon>Halococcaceae</taxon>
        <taxon>Halococcus</taxon>
    </lineage>
</organism>
<comment type="caution">
    <text evidence="4">The sequence shown here is derived from an EMBL/GenBank/DDBJ whole genome shotgun (WGS) entry which is preliminary data.</text>
</comment>
<dbReference type="InterPro" id="IPR013324">
    <property type="entry name" value="RNA_pol_sigma_r3/r4-like"/>
</dbReference>
<dbReference type="STRING" id="1227455.C449_00420"/>
<protein>
    <submittedName>
        <fullName evidence="4">Bacterio-opsin activator HTH domain-containing protein</fullName>
    </submittedName>
</protein>
<dbReference type="EMBL" id="AOMD01000002">
    <property type="protein sequence ID" value="EMA47890.1"/>
    <property type="molecule type" value="Genomic_DNA"/>
</dbReference>
<keyword evidence="1" id="KW-0805">Transcription regulation</keyword>
<dbReference type="PANTHER" id="PTHR34236:SF1">
    <property type="entry name" value="DIMETHYL SULFOXIDE REDUCTASE TRANSCRIPTIONAL ACTIVATOR"/>
    <property type="match status" value="1"/>
</dbReference>
<evidence type="ECO:0000313" key="5">
    <source>
        <dbReference type="Proteomes" id="UP000011669"/>
    </source>
</evidence>
<name>M0MTV0_9EURY</name>
<keyword evidence="5" id="KW-1185">Reference proteome</keyword>
<dbReference type="InterPro" id="IPR007050">
    <property type="entry name" value="HTH_bacterioopsin"/>
</dbReference>
<reference evidence="4 5" key="1">
    <citation type="journal article" date="2014" name="PLoS Genet.">
        <title>Phylogenetically driven sequencing of extremely halophilic archaea reveals strategies for static and dynamic osmo-response.</title>
        <authorList>
            <person name="Becker E.A."/>
            <person name="Seitzer P.M."/>
            <person name="Tritt A."/>
            <person name="Larsen D."/>
            <person name="Krusor M."/>
            <person name="Yao A.I."/>
            <person name="Wu D."/>
            <person name="Madern D."/>
            <person name="Eisen J.A."/>
            <person name="Darling A.E."/>
            <person name="Facciotti M.T."/>
        </authorList>
    </citation>
    <scope>NUCLEOTIDE SEQUENCE [LARGE SCALE GENOMIC DNA]</scope>
    <source>
        <strain evidence="4 5">DSM 5350</strain>
    </source>
</reference>
<evidence type="ECO:0000259" key="3">
    <source>
        <dbReference type="Pfam" id="PF04967"/>
    </source>
</evidence>
<dbReference type="PATRIC" id="fig|1227455.4.peg.83"/>
<dbReference type="InParanoid" id="M0MTV0"/>
<proteinExistence type="predicted"/>
<gene>
    <name evidence="4" type="ORF">C449_00420</name>
</gene>
<dbReference type="RefSeq" id="WP_006075876.1">
    <property type="nucleotide sequence ID" value="NZ_AOMD01000002.1"/>
</dbReference>